<dbReference type="GO" id="GO:0019543">
    <property type="term" value="P:propionate catabolic process"/>
    <property type="evidence" value="ECO:0007669"/>
    <property type="project" value="TreeGrafter"/>
</dbReference>
<gene>
    <name evidence="3" type="ORF">JXQ802_LOCUS47226</name>
    <name evidence="2" type="ORF">PYM288_LOCUS31349</name>
</gene>
<keyword evidence="4" id="KW-1185">Reference proteome</keyword>
<protein>
    <recommendedName>
        <fullName evidence="1">Phosphoenolpyruvate carboxykinase GTP-utilising N-terminal domain-containing protein</fullName>
    </recommendedName>
</protein>
<dbReference type="GO" id="GO:0042594">
    <property type="term" value="P:response to starvation"/>
    <property type="evidence" value="ECO:0007669"/>
    <property type="project" value="TreeGrafter"/>
</dbReference>
<organism evidence="3 4">
    <name type="scientific">Rotaria sordida</name>
    <dbReference type="NCBI Taxonomy" id="392033"/>
    <lineage>
        <taxon>Eukaryota</taxon>
        <taxon>Metazoa</taxon>
        <taxon>Spiralia</taxon>
        <taxon>Gnathifera</taxon>
        <taxon>Rotifera</taxon>
        <taxon>Eurotatoria</taxon>
        <taxon>Bdelloidea</taxon>
        <taxon>Philodinida</taxon>
        <taxon>Philodinidae</taxon>
        <taxon>Rotaria</taxon>
    </lineage>
</organism>
<dbReference type="GO" id="GO:0006107">
    <property type="term" value="P:oxaloacetate metabolic process"/>
    <property type="evidence" value="ECO:0007669"/>
    <property type="project" value="TreeGrafter"/>
</dbReference>
<evidence type="ECO:0000313" key="4">
    <source>
        <dbReference type="Proteomes" id="UP000663870"/>
    </source>
</evidence>
<dbReference type="GO" id="GO:0046327">
    <property type="term" value="P:glycerol biosynthetic process from pyruvate"/>
    <property type="evidence" value="ECO:0007669"/>
    <property type="project" value="TreeGrafter"/>
</dbReference>
<dbReference type="Gene3D" id="3.40.449.10">
    <property type="entry name" value="Phosphoenolpyruvate Carboxykinase, domain 1"/>
    <property type="match status" value="1"/>
</dbReference>
<dbReference type="SUPFAM" id="SSF68923">
    <property type="entry name" value="PEP carboxykinase N-terminal domain"/>
    <property type="match status" value="1"/>
</dbReference>
<dbReference type="GO" id="GO:0004613">
    <property type="term" value="F:phosphoenolpyruvate carboxykinase (GTP) activity"/>
    <property type="evidence" value="ECO:0007669"/>
    <property type="project" value="TreeGrafter"/>
</dbReference>
<dbReference type="InterPro" id="IPR035078">
    <property type="entry name" value="PEP_carboxykinase_GTP_N"/>
</dbReference>
<dbReference type="AlphaFoldDB" id="A0A816A4B7"/>
<dbReference type="Proteomes" id="UP000663870">
    <property type="component" value="Unassembled WGS sequence"/>
</dbReference>
<dbReference type="Proteomes" id="UP000663854">
    <property type="component" value="Unassembled WGS sequence"/>
</dbReference>
<feature type="domain" description="Phosphoenolpyruvate carboxykinase GTP-utilising N-terminal" evidence="1">
    <location>
        <begin position="1"/>
        <end position="78"/>
    </location>
</feature>
<dbReference type="PANTHER" id="PTHR11561">
    <property type="entry name" value="PHOSPHOENOLPYRUVATE CARBOXYKINASE"/>
    <property type="match status" value="1"/>
</dbReference>
<sequence length="79" mass="9213">KLTKYENNYICRTDPRDVARVESKTFLVTADKYASVPHSRQDVKCILGQWMAPDDMKQELDDRLPGCMSGRMLYVIPFR</sequence>
<dbReference type="EMBL" id="CAJNOL010004579">
    <property type="protein sequence ID" value="CAF1590911.1"/>
    <property type="molecule type" value="Genomic_DNA"/>
</dbReference>
<dbReference type="EMBL" id="CAJNOH010003264">
    <property type="protein sequence ID" value="CAF1329794.1"/>
    <property type="molecule type" value="Genomic_DNA"/>
</dbReference>
<accession>A0A816A4B7</accession>
<dbReference type="GO" id="GO:0005829">
    <property type="term" value="C:cytosol"/>
    <property type="evidence" value="ECO:0007669"/>
    <property type="project" value="TreeGrafter"/>
</dbReference>
<dbReference type="PANTHER" id="PTHR11561:SF0">
    <property type="entry name" value="PHOSPHOENOLPYRUVATE CARBOXYKINASE [GTP]-RELATED"/>
    <property type="match status" value="1"/>
</dbReference>
<dbReference type="InterPro" id="IPR008210">
    <property type="entry name" value="PEP_carboxykinase_N"/>
</dbReference>
<dbReference type="GO" id="GO:0005525">
    <property type="term" value="F:GTP binding"/>
    <property type="evidence" value="ECO:0007669"/>
    <property type="project" value="InterPro"/>
</dbReference>
<dbReference type="GO" id="GO:0033993">
    <property type="term" value="P:response to lipid"/>
    <property type="evidence" value="ECO:0007669"/>
    <property type="project" value="TreeGrafter"/>
</dbReference>
<dbReference type="GO" id="GO:0030145">
    <property type="term" value="F:manganese ion binding"/>
    <property type="evidence" value="ECO:0007669"/>
    <property type="project" value="TreeGrafter"/>
</dbReference>
<evidence type="ECO:0000259" key="1">
    <source>
        <dbReference type="Pfam" id="PF17297"/>
    </source>
</evidence>
<dbReference type="GO" id="GO:0071333">
    <property type="term" value="P:cellular response to glucose stimulus"/>
    <property type="evidence" value="ECO:0007669"/>
    <property type="project" value="TreeGrafter"/>
</dbReference>
<name>A0A816A4B7_9BILA</name>
<proteinExistence type="predicted"/>
<comment type="caution">
    <text evidence="3">The sequence shown here is derived from an EMBL/GenBank/DDBJ whole genome shotgun (WGS) entry which is preliminary data.</text>
</comment>
<reference evidence="3" key="1">
    <citation type="submission" date="2021-02" db="EMBL/GenBank/DDBJ databases">
        <authorList>
            <person name="Nowell W R."/>
        </authorList>
    </citation>
    <scope>NUCLEOTIDE SEQUENCE</scope>
</reference>
<evidence type="ECO:0000313" key="2">
    <source>
        <dbReference type="EMBL" id="CAF1329794.1"/>
    </source>
</evidence>
<dbReference type="Pfam" id="PF17297">
    <property type="entry name" value="PEPCK_N"/>
    <property type="match status" value="1"/>
</dbReference>
<dbReference type="InterPro" id="IPR008209">
    <property type="entry name" value="PEP_carboxykinase_GTP"/>
</dbReference>
<feature type="non-terminal residue" evidence="3">
    <location>
        <position position="1"/>
    </location>
</feature>
<dbReference type="GO" id="GO:0006094">
    <property type="term" value="P:gluconeogenesis"/>
    <property type="evidence" value="ECO:0007669"/>
    <property type="project" value="InterPro"/>
</dbReference>
<evidence type="ECO:0000313" key="3">
    <source>
        <dbReference type="EMBL" id="CAF1590911.1"/>
    </source>
</evidence>